<sequence>MTVGLQLPSLRRPPLAAGGFVATRWASAEDKARMGDAILAFVARGMPRSGWTRPLYNRLSQMFGFIAQHDIHGFWQVHFASTAGRIAFLEQIARYPCWGQPTAVWSDVEREIRSRVLESGLIAAYRAQERQEAACAEREELARLLAKHGARPHGDRDLHAAAAMRAGGPQLALL</sequence>
<accession>A0A7W4PJ20</accession>
<dbReference type="Proteomes" id="UP000530320">
    <property type="component" value="Unassembled WGS sequence"/>
</dbReference>
<evidence type="ECO:0000313" key="2">
    <source>
        <dbReference type="Proteomes" id="UP000530320"/>
    </source>
</evidence>
<comment type="caution">
    <text evidence="1">The sequence shown here is derived from an EMBL/GenBank/DDBJ whole genome shotgun (WGS) entry which is preliminary data.</text>
</comment>
<reference evidence="1 2" key="1">
    <citation type="submission" date="2020-04" db="EMBL/GenBank/DDBJ databases">
        <title>Description of novel Gluconacetobacter.</title>
        <authorList>
            <person name="Sombolestani A."/>
        </authorList>
    </citation>
    <scope>NUCLEOTIDE SEQUENCE [LARGE SCALE GENOMIC DNA]</scope>
    <source>
        <strain evidence="1 2">LMG 22058</strain>
    </source>
</reference>
<dbReference type="RefSeq" id="WP_183010789.1">
    <property type="nucleotide sequence ID" value="NZ_JABEQP010000039.1"/>
</dbReference>
<name>A0A7W4PJ20_9PROT</name>
<dbReference type="AlphaFoldDB" id="A0A7W4PJ20"/>
<organism evidence="1 2">
    <name type="scientific">Gluconacetobacter dulcium</name>
    <dbReference type="NCBI Taxonomy" id="2729096"/>
    <lineage>
        <taxon>Bacteria</taxon>
        <taxon>Pseudomonadati</taxon>
        <taxon>Pseudomonadota</taxon>
        <taxon>Alphaproteobacteria</taxon>
        <taxon>Acetobacterales</taxon>
        <taxon>Acetobacteraceae</taxon>
        <taxon>Gluconacetobacter</taxon>
    </lineage>
</organism>
<dbReference type="EMBL" id="JABEQP010000039">
    <property type="protein sequence ID" value="MBB2199897.1"/>
    <property type="molecule type" value="Genomic_DNA"/>
</dbReference>
<proteinExistence type="predicted"/>
<evidence type="ECO:0000313" key="1">
    <source>
        <dbReference type="EMBL" id="MBB2199897.1"/>
    </source>
</evidence>
<protein>
    <submittedName>
        <fullName evidence="1">Uncharacterized protein</fullName>
    </submittedName>
</protein>
<gene>
    <name evidence="1" type="ORF">HLH44_21165</name>
</gene>